<dbReference type="PANTHER" id="PTHR47018">
    <property type="entry name" value="CXC DOMAIN-CONTAINING PROTEIN-RELATED"/>
    <property type="match status" value="1"/>
</dbReference>
<dbReference type="InParanoid" id="A0A1X7TMA1"/>
<protein>
    <submittedName>
        <fullName evidence="1">Uncharacterized protein</fullName>
    </submittedName>
</protein>
<evidence type="ECO:0000313" key="1">
    <source>
        <dbReference type="EnsemblMetazoa" id="Aqu2.1.15970_001"/>
    </source>
</evidence>
<accession>A0A1X7TMA1</accession>
<organism evidence="1">
    <name type="scientific">Amphimedon queenslandica</name>
    <name type="common">Sponge</name>
    <dbReference type="NCBI Taxonomy" id="400682"/>
    <lineage>
        <taxon>Eukaryota</taxon>
        <taxon>Metazoa</taxon>
        <taxon>Porifera</taxon>
        <taxon>Demospongiae</taxon>
        <taxon>Heteroscleromorpha</taxon>
        <taxon>Haplosclerida</taxon>
        <taxon>Niphatidae</taxon>
        <taxon>Amphimedon</taxon>
    </lineage>
</organism>
<sequence>MCTRHAYQLSALALSKLQHDAFLLSGEDSKESWRKNAIAKSPTFAYWDTILWLELLGLIFVRAHRQKKFSLYIQTLKAITPWFLALDHQNYARWIPITYVTWRAFHQLLFMSLRIMALGHSKNTTSLFCHAYRSST</sequence>
<name>A0A1X7TMA1_AMPQE</name>
<proteinExistence type="predicted"/>
<dbReference type="EnsemblMetazoa" id="Aqu2.1.15970_001">
    <property type="protein sequence ID" value="Aqu2.1.15970_001"/>
    <property type="gene ID" value="Aqu2.1.15970"/>
</dbReference>
<dbReference type="AlphaFoldDB" id="A0A1X7TMA1"/>
<reference evidence="1" key="1">
    <citation type="submission" date="2017-05" db="UniProtKB">
        <authorList>
            <consortium name="EnsemblMetazoa"/>
        </authorList>
    </citation>
    <scope>IDENTIFICATION</scope>
</reference>